<protein>
    <recommendedName>
        <fullName evidence="2">non-specific serine/threonine protein kinase</fullName>
        <ecNumber evidence="2">2.7.11.1</ecNumber>
    </recommendedName>
</protein>
<dbReference type="InterPro" id="IPR011009">
    <property type="entry name" value="Kinase-like_dom_sf"/>
</dbReference>
<sequence>MDGFQIVSFIGKGSYGAVYKVKRRSDPSKTYAIKELDLRSMSPREKQEALNEIRLMASVSHQNICKYRDSFFEKDKLHIVMEFATKGDLAQAIYERKKRRRLFDEAQVWSMFLQIALALRHLHSRKILHRDLKSANVFLMEDGIIKLGDMGVSKLLKADDKLAKTVIGTPYYLAPELWNRDPYDEKSDVWSLGCVLYEMLTFRHPYEAHDLKGLANKVLYGRRQPIASHYSTDINNVLNVCLTHDPKRRLSVEELFSMQEIRSRLHMVPTARIRPGSDGQPPQLQASPQQARMISTIRFKRQGRDLVVNLPSPKYGSPKRAQAPLLACSPNADSTSRLPKIGGPIRSIAEHLNQSSPSLDKAALQENSRRVGALMPFKPDMPKPPRPNVCPNAFRRPVMLSVAEARRRLPRPGYPKVAMARDRDIGALWIH</sequence>
<gene>
    <name evidence="13" type="ORF">J8273_7132</name>
</gene>
<evidence type="ECO:0000256" key="11">
    <source>
        <dbReference type="RuleBase" id="RU000304"/>
    </source>
</evidence>
<keyword evidence="14" id="KW-1185">Reference proteome</keyword>
<keyword evidence="4" id="KW-0808">Transferase</keyword>
<organism evidence="13 14">
    <name type="scientific">Carpediemonas membranifera</name>
    <dbReference type="NCBI Taxonomy" id="201153"/>
    <lineage>
        <taxon>Eukaryota</taxon>
        <taxon>Metamonada</taxon>
        <taxon>Carpediemonas-like organisms</taxon>
        <taxon>Carpediemonas</taxon>
    </lineage>
</organism>
<evidence type="ECO:0000259" key="12">
    <source>
        <dbReference type="PROSITE" id="PS50011"/>
    </source>
</evidence>
<feature type="binding site" evidence="10">
    <location>
        <position position="34"/>
    </location>
    <ligand>
        <name>ATP</name>
        <dbReference type="ChEBI" id="CHEBI:30616"/>
    </ligand>
</feature>
<dbReference type="Gene3D" id="3.30.200.20">
    <property type="entry name" value="Phosphorylase Kinase, domain 1"/>
    <property type="match status" value="1"/>
</dbReference>
<dbReference type="AlphaFoldDB" id="A0A8J6B689"/>
<dbReference type="EMBL" id="JAHDYR010000062">
    <property type="protein sequence ID" value="KAG9390867.1"/>
    <property type="molecule type" value="Genomic_DNA"/>
</dbReference>
<dbReference type="InterPro" id="IPR008271">
    <property type="entry name" value="Ser/Thr_kinase_AS"/>
</dbReference>
<name>A0A8J6B689_9EUKA</name>
<comment type="catalytic activity">
    <reaction evidence="8">
        <text>L-threonyl-[protein] + ATP = O-phospho-L-threonyl-[protein] + ADP + H(+)</text>
        <dbReference type="Rhea" id="RHEA:46608"/>
        <dbReference type="Rhea" id="RHEA-COMP:11060"/>
        <dbReference type="Rhea" id="RHEA-COMP:11605"/>
        <dbReference type="ChEBI" id="CHEBI:15378"/>
        <dbReference type="ChEBI" id="CHEBI:30013"/>
        <dbReference type="ChEBI" id="CHEBI:30616"/>
        <dbReference type="ChEBI" id="CHEBI:61977"/>
        <dbReference type="ChEBI" id="CHEBI:456216"/>
        <dbReference type="EC" id="2.7.11.1"/>
    </reaction>
</comment>
<dbReference type="PROSITE" id="PS00108">
    <property type="entry name" value="PROTEIN_KINASE_ST"/>
    <property type="match status" value="1"/>
</dbReference>
<dbReference type="PROSITE" id="PS00107">
    <property type="entry name" value="PROTEIN_KINASE_ATP"/>
    <property type="match status" value="1"/>
</dbReference>
<comment type="similarity">
    <text evidence="1">Belongs to the protein kinase superfamily. NEK Ser/Thr protein kinase family. NIMA subfamily.</text>
</comment>
<evidence type="ECO:0000256" key="7">
    <source>
        <dbReference type="ARBA" id="ARBA00022840"/>
    </source>
</evidence>
<dbReference type="SUPFAM" id="SSF56112">
    <property type="entry name" value="Protein kinase-like (PK-like)"/>
    <property type="match status" value="1"/>
</dbReference>
<dbReference type="PANTHER" id="PTHR44899">
    <property type="entry name" value="CAMK FAMILY PROTEIN KINASE"/>
    <property type="match status" value="1"/>
</dbReference>
<evidence type="ECO:0000313" key="14">
    <source>
        <dbReference type="Proteomes" id="UP000717585"/>
    </source>
</evidence>
<proteinExistence type="inferred from homology"/>
<evidence type="ECO:0000256" key="5">
    <source>
        <dbReference type="ARBA" id="ARBA00022741"/>
    </source>
</evidence>
<dbReference type="SMART" id="SM00220">
    <property type="entry name" value="S_TKc"/>
    <property type="match status" value="1"/>
</dbReference>
<evidence type="ECO:0000256" key="6">
    <source>
        <dbReference type="ARBA" id="ARBA00022777"/>
    </source>
</evidence>
<evidence type="ECO:0000256" key="2">
    <source>
        <dbReference type="ARBA" id="ARBA00012513"/>
    </source>
</evidence>
<accession>A0A8J6B689</accession>
<dbReference type="EC" id="2.7.11.1" evidence="2"/>
<comment type="catalytic activity">
    <reaction evidence="9">
        <text>L-seryl-[protein] + ATP = O-phospho-L-seryl-[protein] + ADP + H(+)</text>
        <dbReference type="Rhea" id="RHEA:17989"/>
        <dbReference type="Rhea" id="RHEA-COMP:9863"/>
        <dbReference type="Rhea" id="RHEA-COMP:11604"/>
        <dbReference type="ChEBI" id="CHEBI:15378"/>
        <dbReference type="ChEBI" id="CHEBI:29999"/>
        <dbReference type="ChEBI" id="CHEBI:30616"/>
        <dbReference type="ChEBI" id="CHEBI:83421"/>
        <dbReference type="ChEBI" id="CHEBI:456216"/>
        <dbReference type="EC" id="2.7.11.1"/>
    </reaction>
</comment>
<dbReference type="Pfam" id="PF00069">
    <property type="entry name" value="Pkinase"/>
    <property type="match status" value="1"/>
</dbReference>
<dbReference type="Gene3D" id="1.10.510.10">
    <property type="entry name" value="Transferase(Phosphotransferase) domain 1"/>
    <property type="match status" value="1"/>
</dbReference>
<dbReference type="FunFam" id="3.30.200.20:FF:000097">
    <property type="entry name" value="Probable serine/threonine-protein kinase nek1"/>
    <property type="match status" value="1"/>
</dbReference>
<dbReference type="GO" id="GO:0005524">
    <property type="term" value="F:ATP binding"/>
    <property type="evidence" value="ECO:0007669"/>
    <property type="project" value="UniProtKB-UniRule"/>
</dbReference>
<evidence type="ECO:0000256" key="1">
    <source>
        <dbReference type="ARBA" id="ARBA00010886"/>
    </source>
</evidence>
<feature type="domain" description="Protein kinase" evidence="12">
    <location>
        <begin position="4"/>
        <end position="261"/>
    </location>
</feature>
<evidence type="ECO:0000256" key="9">
    <source>
        <dbReference type="ARBA" id="ARBA00048679"/>
    </source>
</evidence>
<dbReference type="PANTHER" id="PTHR44899:SF6">
    <property type="entry name" value="SERINE_THREONINE PROTEIN KINASE"/>
    <property type="match status" value="1"/>
</dbReference>
<dbReference type="GO" id="GO:0004674">
    <property type="term" value="F:protein serine/threonine kinase activity"/>
    <property type="evidence" value="ECO:0007669"/>
    <property type="project" value="UniProtKB-KW"/>
</dbReference>
<dbReference type="PROSITE" id="PS50011">
    <property type="entry name" value="PROTEIN_KINASE_DOM"/>
    <property type="match status" value="1"/>
</dbReference>
<comment type="caution">
    <text evidence="13">The sequence shown here is derived from an EMBL/GenBank/DDBJ whole genome shotgun (WGS) entry which is preliminary data.</text>
</comment>
<evidence type="ECO:0000256" key="10">
    <source>
        <dbReference type="PROSITE-ProRule" id="PRU10141"/>
    </source>
</evidence>
<dbReference type="InterPro" id="IPR000719">
    <property type="entry name" value="Prot_kinase_dom"/>
</dbReference>
<keyword evidence="6 13" id="KW-0418">Kinase</keyword>
<dbReference type="InterPro" id="IPR017441">
    <property type="entry name" value="Protein_kinase_ATP_BS"/>
</dbReference>
<keyword evidence="3 11" id="KW-0723">Serine/threonine-protein kinase</keyword>
<dbReference type="CDD" id="cd08215">
    <property type="entry name" value="STKc_Nek"/>
    <property type="match status" value="1"/>
</dbReference>
<dbReference type="OrthoDB" id="248923at2759"/>
<evidence type="ECO:0000256" key="8">
    <source>
        <dbReference type="ARBA" id="ARBA00047899"/>
    </source>
</evidence>
<dbReference type="Proteomes" id="UP000717585">
    <property type="component" value="Unassembled WGS sequence"/>
</dbReference>
<keyword evidence="7 10" id="KW-0067">ATP-binding</keyword>
<evidence type="ECO:0000256" key="3">
    <source>
        <dbReference type="ARBA" id="ARBA00022527"/>
    </source>
</evidence>
<evidence type="ECO:0000313" key="13">
    <source>
        <dbReference type="EMBL" id="KAG9390867.1"/>
    </source>
</evidence>
<keyword evidence="5 10" id="KW-0547">Nucleotide-binding</keyword>
<evidence type="ECO:0000256" key="4">
    <source>
        <dbReference type="ARBA" id="ARBA00022679"/>
    </source>
</evidence>
<dbReference type="InterPro" id="IPR051131">
    <property type="entry name" value="NEK_Ser/Thr_kinase_NIMA"/>
</dbReference>
<reference evidence="13" key="1">
    <citation type="submission" date="2021-05" db="EMBL/GenBank/DDBJ databases">
        <title>A free-living protist that lacks canonical eukaryotic 1 DNA replication and segregation systems.</title>
        <authorList>
            <person name="Salas-Leiva D.E."/>
            <person name="Tromer E.C."/>
            <person name="Curtis B.A."/>
            <person name="Jerlstrom-Hultqvist J."/>
            <person name="Kolisko M."/>
            <person name="Yi Z."/>
            <person name="Salas-Leiva J.S."/>
            <person name="Gallot-Lavallee L."/>
            <person name="Kops G.J.P.L."/>
            <person name="Archibald J.M."/>
            <person name="Simpson A.G.B."/>
            <person name="Roger A.J."/>
        </authorList>
    </citation>
    <scope>NUCLEOTIDE SEQUENCE</scope>
    <source>
        <strain evidence="13">BICM</strain>
    </source>
</reference>